<dbReference type="AlphaFoldDB" id="A0A438FQQ0"/>
<proteinExistence type="predicted"/>
<dbReference type="Proteomes" id="UP000288805">
    <property type="component" value="Unassembled WGS sequence"/>
</dbReference>
<protein>
    <submittedName>
        <fullName evidence="1">Uncharacterized protein</fullName>
    </submittedName>
</protein>
<organism evidence="1 2">
    <name type="scientific">Vitis vinifera</name>
    <name type="common">Grape</name>
    <dbReference type="NCBI Taxonomy" id="29760"/>
    <lineage>
        <taxon>Eukaryota</taxon>
        <taxon>Viridiplantae</taxon>
        <taxon>Streptophyta</taxon>
        <taxon>Embryophyta</taxon>
        <taxon>Tracheophyta</taxon>
        <taxon>Spermatophyta</taxon>
        <taxon>Magnoliopsida</taxon>
        <taxon>eudicotyledons</taxon>
        <taxon>Gunneridae</taxon>
        <taxon>Pentapetalae</taxon>
        <taxon>rosids</taxon>
        <taxon>Vitales</taxon>
        <taxon>Vitaceae</taxon>
        <taxon>Viteae</taxon>
        <taxon>Vitis</taxon>
    </lineage>
</organism>
<dbReference type="EMBL" id="QGNW01000779">
    <property type="protein sequence ID" value="RVW62265.1"/>
    <property type="molecule type" value="Genomic_DNA"/>
</dbReference>
<sequence length="70" mass="8084">MDGQIQEKQQAAAMKHQQQQLGIELKPIEEQQVMEQFPFSGEEQPSSVLQLATLPPHFYPYRLQPTHPNL</sequence>
<name>A0A438FQQ0_VITVI</name>
<comment type="caution">
    <text evidence="1">The sequence shown here is derived from an EMBL/GenBank/DDBJ whole genome shotgun (WGS) entry which is preliminary data.</text>
</comment>
<evidence type="ECO:0000313" key="2">
    <source>
        <dbReference type="Proteomes" id="UP000288805"/>
    </source>
</evidence>
<evidence type="ECO:0000313" key="1">
    <source>
        <dbReference type="EMBL" id="RVW62265.1"/>
    </source>
</evidence>
<accession>A0A438FQQ0</accession>
<reference evidence="1 2" key="1">
    <citation type="journal article" date="2018" name="PLoS Genet.">
        <title>Population sequencing reveals clonal diversity and ancestral inbreeding in the grapevine cultivar Chardonnay.</title>
        <authorList>
            <person name="Roach M.J."/>
            <person name="Johnson D.L."/>
            <person name="Bohlmann J."/>
            <person name="van Vuuren H.J."/>
            <person name="Jones S.J."/>
            <person name="Pretorius I.S."/>
            <person name="Schmidt S.A."/>
            <person name="Borneman A.R."/>
        </authorList>
    </citation>
    <scope>NUCLEOTIDE SEQUENCE [LARGE SCALE GENOMIC DNA]</scope>
    <source>
        <strain evidence="2">cv. Chardonnay</strain>
        <tissue evidence="1">Leaf</tissue>
    </source>
</reference>
<gene>
    <name evidence="1" type="ORF">CK203_058533</name>
</gene>